<dbReference type="RefSeq" id="WP_126595960.1">
    <property type="nucleotide sequence ID" value="NZ_BIFQ01000001.1"/>
</dbReference>
<reference evidence="3" key="1">
    <citation type="submission" date="2018-12" db="EMBL/GenBank/DDBJ databases">
        <title>Tengunoibacter tsumagoiensis gen. nov., sp. nov., Dictyobacter kobayashii sp. nov., D. alpinus sp. nov., and D. joshuensis sp. nov. and description of Dictyobacteraceae fam. nov. within the order Ktedonobacterales isolated from Tengu-no-mugimeshi.</title>
        <authorList>
            <person name="Wang C.M."/>
            <person name="Zheng Y."/>
            <person name="Sakai Y."/>
            <person name="Toyoda A."/>
            <person name="Minakuchi Y."/>
            <person name="Abe K."/>
            <person name="Yokota A."/>
            <person name="Yabe S."/>
        </authorList>
    </citation>
    <scope>NUCLEOTIDE SEQUENCE [LARGE SCALE GENOMIC DNA]</scope>
    <source>
        <strain evidence="3">S-27</strain>
    </source>
</reference>
<dbReference type="InterPro" id="IPR041698">
    <property type="entry name" value="Methyltransf_25"/>
</dbReference>
<protein>
    <recommendedName>
        <fullName evidence="1">Methyltransferase domain-containing protein</fullName>
    </recommendedName>
</protein>
<dbReference type="InterPro" id="IPR029063">
    <property type="entry name" value="SAM-dependent_MTases_sf"/>
</dbReference>
<evidence type="ECO:0000313" key="2">
    <source>
        <dbReference type="EMBL" id="GCE04851.1"/>
    </source>
</evidence>
<dbReference type="OrthoDB" id="449182at2"/>
<comment type="caution">
    <text evidence="2">The sequence shown here is derived from an EMBL/GenBank/DDBJ whole genome shotgun (WGS) entry which is preliminary data.</text>
</comment>
<dbReference type="Pfam" id="PF13649">
    <property type="entry name" value="Methyltransf_25"/>
    <property type="match status" value="1"/>
</dbReference>
<evidence type="ECO:0000313" key="3">
    <source>
        <dbReference type="Proteomes" id="UP000287224"/>
    </source>
</evidence>
<dbReference type="SUPFAM" id="SSF53335">
    <property type="entry name" value="S-adenosyl-L-methionine-dependent methyltransferases"/>
    <property type="match status" value="1"/>
</dbReference>
<dbReference type="EMBL" id="BIFQ01000001">
    <property type="protein sequence ID" value="GCE04851.1"/>
    <property type="molecule type" value="Genomic_DNA"/>
</dbReference>
<dbReference type="Gene3D" id="3.40.50.150">
    <property type="entry name" value="Vaccinia Virus protein VP39"/>
    <property type="match status" value="1"/>
</dbReference>
<gene>
    <name evidence="2" type="ORF">KDAU_21800</name>
</gene>
<dbReference type="Proteomes" id="UP000287224">
    <property type="component" value="Unassembled WGS sequence"/>
</dbReference>
<accession>A0A401ZD86</accession>
<name>A0A401ZD86_9CHLR</name>
<organism evidence="2 3">
    <name type="scientific">Dictyobacter aurantiacus</name>
    <dbReference type="NCBI Taxonomy" id="1936993"/>
    <lineage>
        <taxon>Bacteria</taxon>
        <taxon>Bacillati</taxon>
        <taxon>Chloroflexota</taxon>
        <taxon>Ktedonobacteria</taxon>
        <taxon>Ktedonobacterales</taxon>
        <taxon>Dictyobacteraceae</taxon>
        <taxon>Dictyobacter</taxon>
    </lineage>
</organism>
<sequence>MDDKELEGWFAANKALLETAYIAGKQPWQQSGVGLRTPRDNDYWETLRRPVADCITKDGSFLDIGCANGYLLECVLRWTSERGLLINPFGLDFSEKLIDLARARLPQYTEQLFLGNAWNWLPPRQFDVVHALLEYVPEELQEAFVQRLLERYVQPTGCLLVAEYSGRHTDMPEKRIDGRIKQWGLPVEMVRSSYFEPEPTCQTHVAVIRKTA</sequence>
<feature type="domain" description="Methyltransferase" evidence="1">
    <location>
        <begin position="62"/>
        <end position="149"/>
    </location>
</feature>
<evidence type="ECO:0000259" key="1">
    <source>
        <dbReference type="Pfam" id="PF13649"/>
    </source>
</evidence>
<dbReference type="CDD" id="cd02440">
    <property type="entry name" value="AdoMet_MTases"/>
    <property type="match status" value="1"/>
</dbReference>
<keyword evidence="3" id="KW-1185">Reference proteome</keyword>
<proteinExistence type="predicted"/>
<dbReference type="AlphaFoldDB" id="A0A401ZD86"/>